<evidence type="ECO:0000256" key="1">
    <source>
        <dbReference type="ARBA" id="ARBA00001971"/>
    </source>
</evidence>
<dbReference type="Pfam" id="PF00067">
    <property type="entry name" value="p450"/>
    <property type="match status" value="1"/>
</dbReference>
<evidence type="ECO:0000313" key="13">
    <source>
        <dbReference type="EMBL" id="OJA08989.1"/>
    </source>
</evidence>
<reference evidence="13 14" key="1">
    <citation type="submission" date="2016-03" db="EMBL/GenBank/DDBJ databases">
        <title>Comparative genomics of the ectomycorrhizal sister species Rhizopogon vinicolor and Rhizopogon vesiculosus (Basidiomycota: Boletales) reveals a divergence of the mating type B locus.</title>
        <authorList>
            <person name="Mujic A.B."/>
            <person name="Kuo A."/>
            <person name="Tritt A."/>
            <person name="Lipzen A."/>
            <person name="Chen C."/>
            <person name="Johnson J."/>
            <person name="Sharma A."/>
            <person name="Barry K."/>
            <person name="Grigoriev I.V."/>
            <person name="Spatafora J.W."/>
        </authorList>
    </citation>
    <scope>NUCLEOTIDE SEQUENCE [LARGE SCALE GENOMIC DNA]</scope>
    <source>
        <strain evidence="13 14">AM-OR11-056</strain>
    </source>
</reference>
<dbReference type="OrthoDB" id="1470350at2759"/>
<dbReference type="InterPro" id="IPR036396">
    <property type="entry name" value="Cyt_P450_sf"/>
</dbReference>
<keyword evidence="7" id="KW-0479">Metal-binding</keyword>
<dbReference type="GO" id="GO:0016705">
    <property type="term" value="F:oxidoreductase activity, acting on paired donors, with incorporation or reduction of molecular oxygen"/>
    <property type="evidence" value="ECO:0007669"/>
    <property type="project" value="InterPro"/>
</dbReference>
<keyword evidence="5" id="KW-0349">Heme</keyword>
<evidence type="ECO:0000256" key="3">
    <source>
        <dbReference type="ARBA" id="ARBA00004721"/>
    </source>
</evidence>
<evidence type="ECO:0000256" key="5">
    <source>
        <dbReference type="ARBA" id="ARBA00022617"/>
    </source>
</evidence>
<comment type="caution">
    <text evidence="13">The sequence shown here is derived from an EMBL/GenBank/DDBJ whole genome shotgun (WGS) entry which is preliminary data.</text>
</comment>
<evidence type="ECO:0000256" key="4">
    <source>
        <dbReference type="ARBA" id="ARBA00010617"/>
    </source>
</evidence>
<protein>
    <recommendedName>
        <fullName evidence="15">Cytochrome P450</fullName>
    </recommendedName>
</protein>
<name>A0A1J8PJ75_9AGAM</name>
<evidence type="ECO:0000256" key="12">
    <source>
        <dbReference type="ARBA" id="ARBA00023136"/>
    </source>
</evidence>
<keyword evidence="10" id="KW-0408">Iron</keyword>
<keyword evidence="12" id="KW-0472">Membrane</keyword>
<dbReference type="STRING" id="180088.A0A1J8PJ75"/>
<dbReference type="GO" id="GO:0020037">
    <property type="term" value="F:heme binding"/>
    <property type="evidence" value="ECO:0007669"/>
    <property type="project" value="InterPro"/>
</dbReference>
<comment type="cofactor">
    <cofactor evidence="1">
        <name>heme</name>
        <dbReference type="ChEBI" id="CHEBI:30413"/>
    </cofactor>
</comment>
<evidence type="ECO:0000256" key="9">
    <source>
        <dbReference type="ARBA" id="ARBA00023002"/>
    </source>
</evidence>
<evidence type="ECO:0000256" key="8">
    <source>
        <dbReference type="ARBA" id="ARBA00022989"/>
    </source>
</evidence>
<sequence length="359" mass="39778">MGPVFVAVGFLALVIAYKVYRRQTGISLADVPGPESPSFIMGMSQELYQGQAVEADLKWQAQYGNIVRFKGLFSENQLMVSDPAALQYIFVKSGYRFPKPHERRAMDKMFSGKSILWVEGEDHKRHRKVLSPGFGAPEAKALLPFFNGCAESMSNKWMDLITNSKQQSAVLNIPVWVSRATLDSIGEAAFDVRFGSIDNEESAFACAYSSLLNDMCGSSSSEQIFFQEVTKYIPIRILEYFGKTSNNPRLQRAREVTSLATSLAKQMVTDKAEMLLQRKGSRDVFSLLDGCTASFKSGKSDKGTVKSNMDTDAKAQLTEEELLAQMRVILIAGHGTTSNTLNFDAMPYAAAFIKVRDVV</sequence>
<dbReference type="Gene3D" id="1.10.630.10">
    <property type="entry name" value="Cytochrome P450"/>
    <property type="match status" value="1"/>
</dbReference>
<dbReference type="GO" id="GO:0005506">
    <property type="term" value="F:iron ion binding"/>
    <property type="evidence" value="ECO:0007669"/>
    <property type="project" value="InterPro"/>
</dbReference>
<comment type="subcellular location">
    <subcellularLocation>
        <location evidence="2">Membrane</location>
    </subcellularLocation>
</comment>
<evidence type="ECO:0000313" key="14">
    <source>
        <dbReference type="Proteomes" id="UP000183567"/>
    </source>
</evidence>
<comment type="similarity">
    <text evidence="4">Belongs to the cytochrome P450 family.</text>
</comment>
<evidence type="ECO:0000256" key="10">
    <source>
        <dbReference type="ARBA" id="ARBA00023004"/>
    </source>
</evidence>
<keyword evidence="8" id="KW-1133">Transmembrane helix</keyword>
<accession>A0A1J8PJ75</accession>
<dbReference type="SUPFAM" id="SSF48264">
    <property type="entry name" value="Cytochrome P450"/>
    <property type="match status" value="1"/>
</dbReference>
<evidence type="ECO:0008006" key="15">
    <source>
        <dbReference type="Google" id="ProtNLM"/>
    </source>
</evidence>
<gene>
    <name evidence="13" type="ORF">AZE42_09936</name>
</gene>
<dbReference type="GO" id="GO:0016020">
    <property type="term" value="C:membrane"/>
    <property type="evidence" value="ECO:0007669"/>
    <property type="project" value="UniProtKB-SubCell"/>
</dbReference>
<keyword evidence="14" id="KW-1185">Reference proteome</keyword>
<dbReference type="AlphaFoldDB" id="A0A1J8PJ75"/>
<evidence type="ECO:0000256" key="6">
    <source>
        <dbReference type="ARBA" id="ARBA00022692"/>
    </source>
</evidence>
<dbReference type="PANTHER" id="PTHR24305:SF166">
    <property type="entry name" value="CYTOCHROME P450 12A4, MITOCHONDRIAL-RELATED"/>
    <property type="match status" value="1"/>
</dbReference>
<comment type="pathway">
    <text evidence="3">Secondary metabolite biosynthesis; terpenoid biosynthesis.</text>
</comment>
<keyword evidence="11" id="KW-0503">Monooxygenase</keyword>
<proteinExistence type="inferred from homology"/>
<organism evidence="13 14">
    <name type="scientific">Rhizopogon vesiculosus</name>
    <dbReference type="NCBI Taxonomy" id="180088"/>
    <lineage>
        <taxon>Eukaryota</taxon>
        <taxon>Fungi</taxon>
        <taxon>Dikarya</taxon>
        <taxon>Basidiomycota</taxon>
        <taxon>Agaricomycotina</taxon>
        <taxon>Agaricomycetes</taxon>
        <taxon>Agaricomycetidae</taxon>
        <taxon>Boletales</taxon>
        <taxon>Suillineae</taxon>
        <taxon>Rhizopogonaceae</taxon>
        <taxon>Rhizopogon</taxon>
    </lineage>
</organism>
<dbReference type="GO" id="GO:0004497">
    <property type="term" value="F:monooxygenase activity"/>
    <property type="evidence" value="ECO:0007669"/>
    <property type="project" value="UniProtKB-KW"/>
</dbReference>
<keyword evidence="9" id="KW-0560">Oxidoreductase</keyword>
<keyword evidence="6" id="KW-0812">Transmembrane</keyword>
<dbReference type="InterPro" id="IPR001128">
    <property type="entry name" value="Cyt_P450"/>
</dbReference>
<evidence type="ECO:0000256" key="7">
    <source>
        <dbReference type="ARBA" id="ARBA00022723"/>
    </source>
</evidence>
<dbReference type="Proteomes" id="UP000183567">
    <property type="component" value="Unassembled WGS sequence"/>
</dbReference>
<evidence type="ECO:0000256" key="11">
    <source>
        <dbReference type="ARBA" id="ARBA00023033"/>
    </source>
</evidence>
<dbReference type="EMBL" id="LVVM01006071">
    <property type="protein sequence ID" value="OJA08989.1"/>
    <property type="molecule type" value="Genomic_DNA"/>
</dbReference>
<dbReference type="InterPro" id="IPR050121">
    <property type="entry name" value="Cytochrome_P450_monoxygenase"/>
</dbReference>
<dbReference type="PANTHER" id="PTHR24305">
    <property type="entry name" value="CYTOCHROME P450"/>
    <property type="match status" value="1"/>
</dbReference>
<evidence type="ECO:0000256" key="2">
    <source>
        <dbReference type="ARBA" id="ARBA00004370"/>
    </source>
</evidence>